<keyword evidence="2" id="KW-1185">Reference proteome</keyword>
<name>A0ACC0WFV1_9STRA</name>
<organism evidence="1 2">
    <name type="scientific">Peronosclerospora sorghi</name>
    <dbReference type="NCBI Taxonomy" id="230839"/>
    <lineage>
        <taxon>Eukaryota</taxon>
        <taxon>Sar</taxon>
        <taxon>Stramenopiles</taxon>
        <taxon>Oomycota</taxon>
        <taxon>Peronosporomycetes</taxon>
        <taxon>Peronosporales</taxon>
        <taxon>Peronosporaceae</taxon>
        <taxon>Peronosclerospora</taxon>
    </lineage>
</organism>
<proteinExistence type="predicted"/>
<protein>
    <submittedName>
        <fullName evidence="1">Uncharacterized protein</fullName>
    </submittedName>
</protein>
<comment type="caution">
    <text evidence="1">The sequence shown here is derived from an EMBL/GenBank/DDBJ whole genome shotgun (WGS) entry which is preliminary data.</text>
</comment>
<dbReference type="Proteomes" id="UP001163321">
    <property type="component" value="Chromosome 13"/>
</dbReference>
<gene>
    <name evidence="1" type="ORF">PsorP6_012438</name>
</gene>
<accession>A0ACC0WFV1</accession>
<dbReference type="EMBL" id="CM047592">
    <property type="protein sequence ID" value="KAI9917462.1"/>
    <property type="molecule type" value="Genomic_DNA"/>
</dbReference>
<reference evidence="1 2" key="1">
    <citation type="journal article" date="2022" name="bioRxiv">
        <title>The genome of the oomycete Peronosclerospora sorghi, a cosmopolitan pathogen of maize and sorghum, is inflated with dispersed pseudogenes.</title>
        <authorList>
            <person name="Fletcher K."/>
            <person name="Martin F."/>
            <person name="Isakeit T."/>
            <person name="Cavanaugh K."/>
            <person name="Magill C."/>
            <person name="Michelmore R."/>
        </authorList>
    </citation>
    <scope>NUCLEOTIDE SEQUENCE [LARGE SCALE GENOMIC DNA]</scope>
    <source>
        <strain evidence="1">P6</strain>
    </source>
</reference>
<sequence length="74" mass="8699">MVSSSMLPGFILASIGMRLLLLVPLLLFLLLAFHFFRLFLQDTNLIELFLVLLQVRNEIVHKLGRLWTKFHRSF</sequence>
<evidence type="ECO:0000313" key="1">
    <source>
        <dbReference type="EMBL" id="KAI9917462.1"/>
    </source>
</evidence>
<evidence type="ECO:0000313" key="2">
    <source>
        <dbReference type="Proteomes" id="UP001163321"/>
    </source>
</evidence>